<evidence type="ECO:0000256" key="1">
    <source>
        <dbReference type="ARBA" id="ARBA00010923"/>
    </source>
</evidence>
<evidence type="ECO:0000256" key="2">
    <source>
        <dbReference type="ARBA" id="ARBA00022747"/>
    </source>
</evidence>
<dbReference type="EMBL" id="BKZQ01000023">
    <property type="protein sequence ID" value="GER70584.1"/>
    <property type="molecule type" value="Genomic_DNA"/>
</dbReference>
<evidence type="ECO:0000256" key="3">
    <source>
        <dbReference type="ARBA" id="ARBA00023125"/>
    </source>
</evidence>
<sequence length="372" mass="43104">MQGWKTYELKELVSLSKEKYNPKKETENLPCIELEHIEGETGRLLGHTNSLDQGSIKNRFKPGNVLYGKLRPYLRKFYFPNFEGVCSSEIWVLHNNEEKIHNKYLYYLVQTNRFNENANKSTGTKMPRADWSFMSEIIFPIPPLNEQQKIASILSTWDKAIELKEKLIEQKKEQKKGLMQKLLTGEVRLPGFDGEWKKVKLAKVVRKTKGKAVEYIEGGKFPAIDMDYLESGTFKNYSNDATVFAEKNDVLLLWDGSRAGMAFTGVEGAVGSTFVKLECKSIHNIFLQKHFEMNEQRIQRLREGSGIPHVPKDFLDYYKVKMPSMEEQKAIAYVLNNMDRDLELLWKEVAYLKEQKQGLMQLLLTGKVRVQV</sequence>
<gene>
    <name evidence="5" type="ORF">BpJC7_18870</name>
</gene>
<comment type="similarity">
    <text evidence="1">Belongs to the type-I restriction system S methylase family.</text>
</comment>
<comment type="caution">
    <text evidence="5">The sequence shown here is derived from an EMBL/GenBank/DDBJ whole genome shotgun (WGS) entry which is preliminary data.</text>
</comment>
<dbReference type="Proteomes" id="UP000391919">
    <property type="component" value="Unassembled WGS sequence"/>
</dbReference>
<dbReference type="SUPFAM" id="SSF116734">
    <property type="entry name" value="DNA methylase specificity domain"/>
    <property type="match status" value="2"/>
</dbReference>
<proteinExistence type="inferred from homology"/>
<evidence type="ECO:0000313" key="6">
    <source>
        <dbReference type="Proteomes" id="UP000391919"/>
    </source>
</evidence>
<accession>A0A5J4JNL3</accession>
<dbReference type="Gene3D" id="1.10.287.1120">
    <property type="entry name" value="Bipartite methylase S protein"/>
    <property type="match status" value="1"/>
</dbReference>
<dbReference type="InterPro" id="IPR000055">
    <property type="entry name" value="Restrct_endonuc_typeI_TRD"/>
</dbReference>
<keyword evidence="6" id="KW-1185">Reference proteome</keyword>
<keyword evidence="3" id="KW-0238">DNA-binding</keyword>
<evidence type="ECO:0000313" key="5">
    <source>
        <dbReference type="EMBL" id="GER70584.1"/>
    </source>
</evidence>
<dbReference type="GO" id="GO:0003677">
    <property type="term" value="F:DNA binding"/>
    <property type="evidence" value="ECO:0007669"/>
    <property type="project" value="UniProtKB-KW"/>
</dbReference>
<dbReference type="Gene3D" id="3.90.220.20">
    <property type="entry name" value="DNA methylase specificity domains"/>
    <property type="match status" value="2"/>
</dbReference>
<protein>
    <recommendedName>
        <fullName evidence="4">Type I restriction modification DNA specificity domain-containing protein</fullName>
    </recommendedName>
</protein>
<keyword evidence="2" id="KW-0680">Restriction system</keyword>
<feature type="domain" description="Type I restriction modification DNA specificity" evidence="4">
    <location>
        <begin position="2"/>
        <end position="170"/>
    </location>
</feature>
<evidence type="ECO:0000259" key="4">
    <source>
        <dbReference type="Pfam" id="PF01420"/>
    </source>
</evidence>
<reference evidence="5 6" key="1">
    <citation type="submission" date="2019-09" db="EMBL/GenBank/DDBJ databases">
        <title>Draft genome sequence of Bacillus sp. JC-7.</title>
        <authorList>
            <person name="Tanaka N."/>
            <person name="Shiwa Y."/>
            <person name="Fujita N."/>
            <person name="Tanasupawat S."/>
        </authorList>
    </citation>
    <scope>NUCLEOTIDE SEQUENCE [LARGE SCALE GENOMIC DNA]</scope>
    <source>
        <strain evidence="5 6">JC-7</strain>
    </source>
</reference>
<dbReference type="PANTHER" id="PTHR30408">
    <property type="entry name" value="TYPE-1 RESTRICTION ENZYME ECOKI SPECIFICITY PROTEIN"/>
    <property type="match status" value="1"/>
</dbReference>
<dbReference type="AlphaFoldDB" id="A0A5J4JNL3"/>
<dbReference type="GO" id="GO:0009307">
    <property type="term" value="P:DNA restriction-modification system"/>
    <property type="evidence" value="ECO:0007669"/>
    <property type="project" value="UniProtKB-KW"/>
</dbReference>
<feature type="domain" description="Type I restriction modification DNA specificity" evidence="4">
    <location>
        <begin position="195"/>
        <end position="343"/>
    </location>
</feature>
<name>A0A5J4JNL3_9BACI</name>
<dbReference type="InterPro" id="IPR052021">
    <property type="entry name" value="Type-I_RS_S_subunit"/>
</dbReference>
<dbReference type="PANTHER" id="PTHR30408:SF12">
    <property type="entry name" value="TYPE I RESTRICTION ENZYME MJAVIII SPECIFICITY SUBUNIT"/>
    <property type="match status" value="1"/>
</dbReference>
<dbReference type="InterPro" id="IPR044946">
    <property type="entry name" value="Restrct_endonuc_typeI_TRD_sf"/>
</dbReference>
<dbReference type="Pfam" id="PF01420">
    <property type="entry name" value="Methylase_S"/>
    <property type="match status" value="2"/>
</dbReference>
<dbReference type="RefSeq" id="WP_104408207.1">
    <property type="nucleotide sequence ID" value="NZ_BKZQ01000023.1"/>
</dbReference>
<organism evidence="5 6">
    <name type="scientific">Weizmannia acidilactici</name>
    <dbReference type="NCBI Taxonomy" id="2607726"/>
    <lineage>
        <taxon>Bacteria</taxon>
        <taxon>Bacillati</taxon>
        <taxon>Bacillota</taxon>
        <taxon>Bacilli</taxon>
        <taxon>Bacillales</taxon>
        <taxon>Bacillaceae</taxon>
        <taxon>Heyndrickxia</taxon>
    </lineage>
</organism>